<dbReference type="Pfam" id="PF08241">
    <property type="entry name" value="Methyltransf_11"/>
    <property type="match status" value="1"/>
</dbReference>
<dbReference type="PANTHER" id="PTHR43685">
    <property type="entry name" value="GLYCOSYLTRANSFERASE"/>
    <property type="match status" value="1"/>
</dbReference>
<dbReference type="InterPro" id="IPR029044">
    <property type="entry name" value="Nucleotide-diphossugar_trans"/>
</dbReference>
<dbReference type="InterPro" id="IPR050834">
    <property type="entry name" value="Glycosyltransf_2"/>
</dbReference>
<keyword evidence="3" id="KW-0808">Transferase</keyword>
<dbReference type="InterPro" id="IPR013216">
    <property type="entry name" value="Methyltransf_11"/>
</dbReference>
<gene>
    <name evidence="3" type="ORF">ACFQ21_28375</name>
</gene>
<dbReference type="Gene3D" id="3.40.50.150">
    <property type="entry name" value="Vaccinia Virus protein VP39"/>
    <property type="match status" value="1"/>
</dbReference>
<accession>A0ABW3KCX8</accession>
<evidence type="ECO:0000313" key="3">
    <source>
        <dbReference type="EMBL" id="MFD1003275.1"/>
    </source>
</evidence>
<dbReference type="SUPFAM" id="SSF53335">
    <property type="entry name" value="S-adenosyl-L-methionine-dependent methyltransferases"/>
    <property type="match status" value="1"/>
</dbReference>
<sequence length="538" mass="61600">MSQQPLVSVIIPCYNHARFLAESVDSVKQQTYKNVEIIVVDDGSTDDTKVVSESLPGIRYIYQANQGLSAARNTGFQNSQGDYLVFLDADDYLYPDALRINAEYLQQNPAWAFVSGWHDKVDEWKYPVEKDELSVITSDHYIHLLQGNYIGMHAAVMYSRWVFDEYKFDTSLKACEDYDLYLRITRKHPVGCHDKNMAAYRIHGNNMSASIPFMLKSALHVLESQKVYLKNQAETQAWNNGRSIWTEYYTGKLRDILYRQVYKAKQVPSRKDRSALLRLKTSYGLRLEAKILKLKLKNVLKRSLPQAVRKILYKRGYMHQYIPPPGTIEWADLERTSPVSSDFGYDRGGPVDRYYIEKFLNNNSNLIKGRVLEIGDNAYTLRYGGSAIAQSDVLHVAQANDTVTFVGDLSDAPQIPSDAFDCIILTQTLHFIYDYKAALKTCHRILKKGGTLLLTIPGISHIDKGEWKDYWLWSFTDTSMRRLMLELFEEDGVHIQTYGNVYVATAFLYGMGLPEVRADFLDAHDPSYQVIIAVKATK</sequence>
<reference evidence="4" key="1">
    <citation type="journal article" date="2019" name="Int. J. Syst. Evol. Microbiol.">
        <title>The Global Catalogue of Microorganisms (GCM) 10K type strain sequencing project: providing services to taxonomists for standard genome sequencing and annotation.</title>
        <authorList>
            <consortium name="The Broad Institute Genomics Platform"/>
            <consortium name="The Broad Institute Genome Sequencing Center for Infectious Disease"/>
            <person name="Wu L."/>
            <person name="Ma J."/>
        </authorList>
    </citation>
    <scope>NUCLEOTIDE SEQUENCE [LARGE SCALE GENOMIC DNA]</scope>
    <source>
        <strain evidence="4">CCUG 58938</strain>
    </source>
</reference>
<evidence type="ECO:0000259" key="1">
    <source>
        <dbReference type="Pfam" id="PF00535"/>
    </source>
</evidence>
<name>A0ABW3KCX8_9BACT</name>
<keyword evidence="3" id="KW-0328">Glycosyltransferase</keyword>
<dbReference type="EC" id="2.4.-.-" evidence="3"/>
<comment type="caution">
    <text evidence="3">The sequence shown here is derived from an EMBL/GenBank/DDBJ whole genome shotgun (WGS) entry which is preliminary data.</text>
</comment>
<dbReference type="GO" id="GO:0016757">
    <property type="term" value="F:glycosyltransferase activity"/>
    <property type="evidence" value="ECO:0007669"/>
    <property type="project" value="UniProtKB-KW"/>
</dbReference>
<dbReference type="InterPro" id="IPR029063">
    <property type="entry name" value="SAM-dependent_MTases_sf"/>
</dbReference>
<feature type="domain" description="Glycosyltransferase 2-like" evidence="1">
    <location>
        <begin position="8"/>
        <end position="165"/>
    </location>
</feature>
<dbReference type="RefSeq" id="WP_377585750.1">
    <property type="nucleotide sequence ID" value="NZ_JBHTKA010000015.1"/>
</dbReference>
<proteinExistence type="predicted"/>
<dbReference type="InterPro" id="IPR001173">
    <property type="entry name" value="Glyco_trans_2-like"/>
</dbReference>
<dbReference type="PANTHER" id="PTHR43685:SF11">
    <property type="entry name" value="GLYCOSYLTRANSFERASE TAGX-RELATED"/>
    <property type="match status" value="1"/>
</dbReference>
<evidence type="ECO:0000259" key="2">
    <source>
        <dbReference type="Pfam" id="PF08241"/>
    </source>
</evidence>
<evidence type="ECO:0000313" key="4">
    <source>
        <dbReference type="Proteomes" id="UP001597112"/>
    </source>
</evidence>
<keyword evidence="4" id="KW-1185">Reference proteome</keyword>
<dbReference type="CDD" id="cd02440">
    <property type="entry name" value="AdoMet_MTases"/>
    <property type="match status" value="1"/>
</dbReference>
<feature type="domain" description="Methyltransferase type 11" evidence="2">
    <location>
        <begin position="403"/>
        <end position="453"/>
    </location>
</feature>
<organism evidence="3 4">
    <name type="scientific">Ohtaekwangia kribbensis</name>
    <dbReference type="NCBI Taxonomy" id="688913"/>
    <lineage>
        <taxon>Bacteria</taxon>
        <taxon>Pseudomonadati</taxon>
        <taxon>Bacteroidota</taxon>
        <taxon>Cytophagia</taxon>
        <taxon>Cytophagales</taxon>
        <taxon>Fulvivirgaceae</taxon>
        <taxon>Ohtaekwangia</taxon>
    </lineage>
</organism>
<protein>
    <submittedName>
        <fullName evidence="3">Glycosyltransferase</fullName>
        <ecNumber evidence="3">2.4.-.-</ecNumber>
    </submittedName>
</protein>
<dbReference type="Gene3D" id="3.90.550.10">
    <property type="entry name" value="Spore Coat Polysaccharide Biosynthesis Protein SpsA, Chain A"/>
    <property type="match status" value="1"/>
</dbReference>
<dbReference type="Proteomes" id="UP001597112">
    <property type="component" value="Unassembled WGS sequence"/>
</dbReference>
<dbReference type="EMBL" id="JBHTKA010000015">
    <property type="protein sequence ID" value="MFD1003275.1"/>
    <property type="molecule type" value="Genomic_DNA"/>
</dbReference>
<dbReference type="Pfam" id="PF00535">
    <property type="entry name" value="Glycos_transf_2"/>
    <property type="match status" value="1"/>
</dbReference>
<dbReference type="SUPFAM" id="SSF53448">
    <property type="entry name" value="Nucleotide-diphospho-sugar transferases"/>
    <property type="match status" value="1"/>
</dbReference>